<evidence type="ECO:0000256" key="2">
    <source>
        <dbReference type="ARBA" id="ARBA00022692"/>
    </source>
</evidence>
<dbReference type="Pfam" id="PF10277">
    <property type="entry name" value="Frag1"/>
    <property type="match status" value="1"/>
</dbReference>
<organism evidence="7 8">
    <name type="scientific">Acrasis kona</name>
    <dbReference type="NCBI Taxonomy" id="1008807"/>
    <lineage>
        <taxon>Eukaryota</taxon>
        <taxon>Discoba</taxon>
        <taxon>Heterolobosea</taxon>
        <taxon>Tetramitia</taxon>
        <taxon>Eutetramitia</taxon>
        <taxon>Acrasidae</taxon>
        <taxon>Acrasis</taxon>
    </lineage>
</organism>
<evidence type="ECO:0000256" key="5">
    <source>
        <dbReference type="SAM" id="Phobius"/>
    </source>
</evidence>
<comment type="caution">
    <text evidence="7">The sequence shown here is derived from an EMBL/GenBank/DDBJ whole genome shotgun (WGS) entry which is preliminary data.</text>
</comment>
<evidence type="ECO:0000256" key="4">
    <source>
        <dbReference type="ARBA" id="ARBA00023136"/>
    </source>
</evidence>
<keyword evidence="2 5" id="KW-0812">Transmembrane</keyword>
<dbReference type="GO" id="GO:0012505">
    <property type="term" value="C:endomembrane system"/>
    <property type="evidence" value="ECO:0007669"/>
    <property type="project" value="UniProtKB-SubCell"/>
</dbReference>
<dbReference type="EMBL" id="JAOPGA020000576">
    <property type="protein sequence ID" value="KAL0479522.1"/>
    <property type="molecule type" value="Genomic_DNA"/>
</dbReference>
<feature type="transmembrane region" description="Helical" evidence="5">
    <location>
        <begin position="98"/>
        <end position="121"/>
    </location>
</feature>
<feature type="transmembrane region" description="Helical" evidence="5">
    <location>
        <begin position="172"/>
        <end position="196"/>
    </location>
</feature>
<protein>
    <recommendedName>
        <fullName evidence="6">CWH43-like N-terminal domain-containing protein</fullName>
    </recommendedName>
</protein>
<dbReference type="AlphaFoldDB" id="A0AAW2YQA1"/>
<keyword evidence="8" id="KW-1185">Reference proteome</keyword>
<accession>A0AAW2YQA1</accession>
<dbReference type="PANTHER" id="PTHR21324:SF2">
    <property type="entry name" value="EG:22E5.9 PROTEIN"/>
    <property type="match status" value="1"/>
</dbReference>
<keyword evidence="4 5" id="KW-0472">Membrane</keyword>
<dbReference type="InterPro" id="IPR050911">
    <property type="entry name" value="DRAM/TMEM150_Autophagy_Mod"/>
</dbReference>
<reference evidence="7 8" key="1">
    <citation type="submission" date="2024-03" db="EMBL/GenBank/DDBJ databases">
        <title>The Acrasis kona genome and developmental transcriptomes reveal deep origins of eukaryotic multicellular pathways.</title>
        <authorList>
            <person name="Sheikh S."/>
            <person name="Fu C.-J."/>
            <person name="Brown M.W."/>
            <person name="Baldauf S.L."/>
        </authorList>
    </citation>
    <scope>NUCLEOTIDE SEQUENCE [LARGE SCALE GENOMIC DNA]</scope>
    <source>
        <strain evidence="7 8">ATCC MYA-3509</strain>
    </source>
</reference>
<feature type="transmembrane region" description="Helical" evidence="5">
    <location>
        <begin position="127"/>
        <end position="151"/>
    </location>
</feature>
<sequence>MERQLQGHYLPGIISVSGLATVATCYALSVYGGHIELYSTTDITGTGKHSPSKYIFRTMMMSLSIIMIWAWYLCFCWIKFEIKRQEKQRERKFILHPIMMLVCGIIGSIGLLLTSMCITDVNFPLEFHLATAMIFFSCTVSAQIVCTRILYDLKMGGEGYQVVHWLSMRVKYATHAVSAFVLLCLIVFLLFSLPLWCYHVCEWTLLIALLCYNMTWCHDWKDKITTAVHVSNPMSVYEKYSLPTVMPDEHMEDI</sequence>
<dbReference type="InterPro" id="IPR019402">
    <property type="entry name" value="CWH43_N"/>
</dbReference>
<feature type="transmembrane region" description="Helical" evidence="5">
    <location>
        <begin position="12"/>
        <end position="34"/>
    </location>
</feature>
<name>A0AAW2YQA1_9EUKA</name>
<keyword evidence="3 5" id="KW-1133">Transmembrane helix</keyword>
<evidence type="ECO:0000259" key="6">
    <source>
        <dbReference type="Pfam" id="PF10277"/>
    </source>
</evidence>
<comment type="subcellular location">
    <subcellularLocation>
        <location evidence="1">Endomembrane system</location>
        <topology evidence="1">Multi-pass membrane protein</topology>
    </subcellularLocation>
</comment>
<proteinExistence type="predicted"/>
<feature type="domain" description="CWH43-like N-terminal" evidence="6">
    <location>
        <begin position="8"/>
        <end position="222"/>
    </location>
</feature>
<feature type="transmembrane region" description="Helical" evidence="5">
    <location>
        <begin position="54"/>
        <end position="78"/>
    </location>
</feature>
<dbReference type="PANTHER" id="PTHR21324">
    <property type="entry name" value="FASTING-INDUCIBLE INTEGRAL MEMBRANE PROTEIN TM6P1-RELATED"/>
    <property type="match status" value="1"/>
</dbReference>
<evidence type="ECO:0000313" key="7">
    <source>
        <dbReference type="EMBL" id="KAL0479522.1"/>
    </source>
</evidence>
<evidence type="ECO:0000256" key="3">
    <source>
        <dbReference type="ARBA" id="ARBA00022989"/>
    </source>
</evidence>
<evidence type="ECO:0000256" key="1">
    <source>
        <dbReference type="ARBA" id="ARBA00004127"/>
    </source>
</evidence>
<evidence type="ECO:0000313" key="8">
    <source>
        <dbReference type="Proteomes" id="UP001431209"/>
    </source>
</evidence>
<dbReference type="Proteomes" id="UP001431209">
    <property type="component" value="Unassembled WGS sequence"/>
</dbReference>
<gene>
    <name evidence="7" type="ORF">AKO1_007749</name>
</gene>